<accession>A0AAV5FNL4</accession>
<protein>
    <recommendedName>
        <fullName evidence="1">non-specific serine/threonine protein kinase</fullName>
        <ecNumber evidence="1">2.7.11.1</ecNumber>
    </recommendedName>
</protein>
<proteinExistence type="predicted"/>
<evidence type="ECO:0000256" key="6">
    <source>
        <dbReference type="ARBA" id="ARBA00022840"/>
    </source>
</evidence>
<evidence type="ECO:0000259" key="9">
    <source>
        <dbReference type="PROSITE" id="PS50011"/>
    </source>
</evidence>
<evidence type="ECO:0000256" key="2">
    <source>
        <dbReference type="ARBA" id="ARBA00022527"/>
    </source>
</evidence>
<evidence type="ECO:0000256" key="5">
    <source>
        <dbReference type="ARBA" id="ARBA00022777"/>
    </source>
</evidence>
<reference evidence="10" key="2">
    <citation type="submission" date="2021-12" db="EMBL/GenBank/DDBJ databases">
        <title>Resequencing data analysis of finger millet.</title>
        <authorList>
            <person name="Hatakeyama M."/>
            <person name="Aluri S."/>
            <person name="Balachadran M.T."/>
            <person name="Sivarajan S.R."/>
            <person name="Poveda L."/>
            <person name="Shimizu-Inatsugi R."/>
            <person name="Schlapbach R."/>
            <person name="Sreeman S.M."/>
            <person name="Shimizu K.K."/>
        </authorList>
    </citation>
    <scope>NUCLEOTIDE SEQUENCE</scope>
</reference>
<dbReference type="SUPFAM" id="SSF56112">
    <property type="entry name" value="Protein kinase-like (PK-like)"/>
    <property type="match status" value="1"/>
</dbReference>
<dbReference type="GO" id="GO:0005524">
    <property type="term" value="F:ATP binding"/>
    <property type="evidence" value="ECO:0007669"/>
    <property type="project" value="UniProtKB-KW"/>
</dbReference>
<evidence type="ECO:0000256" key="1">
    <source>
        <dbReference type="ARBA" id="ARBA00012513"/>
    </source>
</evidence>
<dbReference type="AlphaFoldDB" id="A0AAV5FNL4"/>
<gene>
    <name evidence="10" type="primary">gb24855</name>
    <name evidence="10" type="ORF">PR202_gb24855</name>
</gene>
<keyword evidence="6" id="KW-0067">ATP-binding</keyword>
<keyword evidence="5" id="KW-0418">Kinase</keyword>
<evidence type="ECO:0000256" key="4">
    <source>
        <dbReference type="ARBA" id="ARBA00022741"/>
    </source>
</evidence>
<comment type="catalytic activity">
    <reaction evidence="8">
        <text>L-seryl-[protein] + ATP = O-phospho-L-seryl-[protein] + ADP + H(+)</text>
        <dbReference type="Rhea" id="RHEA:17989"/>
        <dbReference type="Rhea" id="RHEA-COMP:9863"/>
        <dbReference type="Rhea" id="RHEA-COMP:11604"/>
        <dbReference type="ChEBI" id="CHEBI:15378"/>
        <dbReference type="ChEBI" id="CHEBI:29999"/>
        <dbReference type="ChEBI" id="CHEBI:30616"/>
        <dbReference type="ChEBI" id="CHEBI:83421"/>
        <dbReference type="ChEBI" id="CHEBI:456216"/>
        <dbReference type="EC" id="2.7.11.1"/>
    </reaction>
</comment>
<dbReference type="PROSITE" id="PS50011">
    <property type="entry name" value="PROTEIN_KINASE_DOM"/>
    <property type="match status" value="1"/>
</dbReference>
<dbReference type="InterPro" id="IPR008271">
    <property type="entry name" value="Ser/Thr_kinase_AS"/>
</dbReference>
<dbReference type="SMART" id="SM00220">
    <property type="entry name" value="S_TKc"/>
    <property type="match status" value="1"/>
</dbReference>
<keyword evidence="4" id="KW-0547">Nucleotide-binding</keyword>
<evidence type="ECO:0000313" key="10">
    <source>
        <dbReference type="EMBL" id="GJN36030.1"/>
    </source>
</evidence>
<dbReference type="PANTHER" id="PTHR45707">
    <property type="entry name" value="C2 CALCIUM/LIPID-BINDING PLANT PHOSPHORIBOSYLTRANSFERASE FAMILY PROTEIN"/>
    <property type="match status" value="1"/>
</dbReference>
<keyword evidence="3" id="KW-0808">Transferase</keyword>
<comment type="caution">
    <text evidence="10">The sequence shown here is derived from an EMBL/GenBank/DDBJ whole genome shotgun (WGS) entry which is preliminary data.</text>
</comment>
<dbReference type="PROSITE" id="PS00108">
    <property type="entry name" value="PROTEIN_KINASE_ST"/>
    <property type="match status" value="1"/>
</dbReference>
<dbReference type="InterPro" id="IPR000719">
    <property type="entry name" value="Prot_kinase_dom"/>
</dbReference>
<dbReference type="GO" id="GO:0004674">
    <property type="term" value="F:protein serine/threonine kinase activity"/>
    <property type="evidence" value="ECO:0007669"/>
    <property type="project" value="UniProtKB-KW"/>
</dbReference>
<dbReference type="EMBL" id="BQKI01000088">
    <property type="protein sequence ID" value="GJN36030.1"/>
    <property type="molecule type" value="Genomic_DNA"/>
</dbReference>
<dbReference type="PIRSF" id="PIRSF000654">
    <property type="entry name" value="Integrin-linked_kinase"/>
    <property type="match status" value="1"/>
</dbReference>
<evidence type="ECO:0000256" key="8">
    <source>
        <dbReference type="ARBA" id="ARBA00048679"/>
    </source>
</evidence>
<dbReference type="InterPro" id="IPR011009">
    <property type="entry name" value="Kinase-like_dom_sf"/>
</dbReference>
<evidence type="ECO:0000256" key="3">
    <source>
        <dbReference type="ARBA" id="ARBA00022679"/>
    </source>
</evidence>
<dbReference type="Pfam" id="PF00069">
    <property type="entry name" value="Pkinase"/>
    <property type="match status" value="1"/>
</dbReference>
<reference evidence="10" key="1">
    <citation type="journal article" date="2018" name="DNA Res.">
        <title>Multiple hybrid de novo genome assembly of finger millet, an orphan allotetraploid crop.</title>
        <authorList>
            <person name="Hatakeyama M."/>
            <person name="Aluri S."/>
            <person name="Balachadran M.T."/>
            <person name="Sivarajan S.R."/>
            <person name="Patrignani A."/>
            <person name="Gruter S."/>
            <person name="Poveda L."/>
            <person name="Shimizu-Inatsugi R."/>
            <person name="Baeten J."/>
            <person name="Francoijs K.J."/>
            <person name="Nataraja K.N."/>
            <person name="Reddy Y.A.N."/>
            <person name="Phadnis S."/>
            <person name="Ravikumar R.L."/>
            <person name="Schlapbach R."/>
            <person name="Sreeman S.M."/>
            <person name="Shimizu K.K."/>
        </authorList>
    </citation>
    <scope>NUCLEOTIDE SEQUENCE</scope>
</reference>
<dbReference type="Gene3D" id="1.10.510.10">
    <property type="entry name" value="Transferase(Phosphotransferase) domain 1"/>
    <property type="match status" value="1"/>
</dbReference>
<organism evidence="10 11">
    <name type="scientific">Eleusine coracana subsp. coracana</name>
    <dbReference type="NCBI Taxonomy" id="191504"/>
    <lineage>
        <taxon>Eukaryota</taxon>
        <taxon>Viridiplantae</taxon>
        <taxon>Streptophyta</taxon>
        <taxon>Embryophyta</taxon>
        <taxon>Tracheophyta</taxon>
        <taxon>Spermatophyta</taxon>
        <taxon>Magnoliopsida</taxon>
        <taxon>Liliopsida</taxon>
        <taxon>Poales</taxon>
        <taxon>Poaceae</taxon>
        <taxon>PACMAD clade</taxon>
        <taxon>Chloridoideae</taxon>
        <taxon>Cynodonteae</taxon>
        <taxon>Eleusininae</taxon>
        <taxon>Eleusine</taxon>
    </lineage>
</organism>
<dbReference type="PANTHER" id="PTHR45707:SF70">
    <property type="entry name" value="PROTEIN KINASE DOMAIN-CONTAINING PROTEIN"/>
    <property type="match status" value="1"/>
</dbReference>
<evidence type="ECO:0000313" key="11">
    <source>
        <dbReference type="Proteomes" id="UP001054889"/>
    </source>
</evidence>
<keyword evidence="2" id="KW-0723">Serine/threonine-protein kinase</keyword>
<sequence length="224" mass="25396">MLRPQGLLPNGTVAVKKLQISSNNLSDDKFNKEVCCLMRVNHKNIVRFLGYCSYTQGEVTIYDGKQVMADIPHRLLCFEYLENGSLSSYITDVAQGLEWRERYQIIKGICDGLHYLHENKIVHSDLKPSNILLDYDMVPKIADFGLSRCFDQNQSRTVTSKVIGTMGYMAPESFNGLIAYESDIFSLGVIIMEILIGEKGHCEVTNVRKYFIDHSNIIGNTKKT</sequence>
<keyword evidence="11" id="KW-1185">Reference proteome</keyword>
<comment type="catalytic activity">
    <reaction evidence="7">
        <text>L-threonyl-[protein] + ATP = O-phospho-L-threonyl-[protein] + ADP + H(+)</text>
        <dbReference type="Rhea" id="RHEA:46608"/>
        <dbReference type="Rhea" id="RHEA-COMP:11060"/>
        <dbReference type="Rhea" id="RHEA-COMP:11605"/>
        <dbReference type="ChEBI" id="CHEBI:15378"/>
        <dbReference type="ChEBI" id="CHEBI:30013"/>
        <dbReference type="ChEBI" id="CHEBI:30616"/>
        <dbReference type="ChEBI" id="CHEBI:61977"/>
        <dbReference type="ChEBI" id="CHEBI:456216"/>
        <dbReference type="EC" id="2.7.11.1"/>
    </reaction>
</comment>
<name>A0AAV5FNL4_ELECO</name>
<evidence type="ECO:0000256" key="7">
    <source>
        <dbReference type="ARBA" id="ARBA00047899"/>
    </source>
</evidence>
<dbReference type="Proteomes" id="UP001054889">
    <property type="component" value="Unassembled WGS sequence"/>
</dbReference>
<dbReference type="EC" id="2.7.11.1" evidence="1"/>
<dbReference type="FunFam" id="1.10.510.10:FF:001023">
    <property type="entry name" value="Os07g0541700 protein"/>
    <property type="match status" value="1"/>
</dbReference>
<feature type="domain" description="Protein kinase" evidence="9">
    <location>
        <begin position="1"/>
        <end position="224"/>
    </location>
</feature>